<keyword evidence="2" id="KW-1185">Reference proteome</keyword>
<name>A0A5K7XAI2_9BACT</name>
<organism evidence="1 2">
    <name type="scientific">Lacipirellula parvula</name>
    <dbReference type="NCBI Taxonomy" id="2650471"/>
    <lineage>
        <taxon>Bacteria</taxon>
        <taxon>Pseudomonadati</taxon>
        <taxon>Planctomycetota</taxon>
        <taxon>Planctomycetia</taxon>
        <taxon>Pirellulales</taxon>
        <taxon>Lacipirellulaceae</taxon>
        <taxon>Lacipirellula</taxon>
    </lineage>
</organism>
<evidence type="ECO:0000313" key="1">
    <source>
        <dbReference type="EMBL" id="BBO31423.1"/>
    </source>
</evidence>
<reference evidence="2" key="1">
    <citation type="submission" date="2019-10" db="EMBL/GenBank/DDBJ databases">
        <title>Lacipirellula parvula gen. nov., sp. nov., representing a lineage of planctomycetes widespread in freshwater anoxic habitats, and description of the family Lacipirellulaceae.</title>
        <authorList>
            <person name="Dedysh S.N."/>
            <person name="Kulichevskaya I.S."/>
            <person name="Beletsky A.V."/>
            <person name="Rakitin A.L."/>
            <person name="Mardanov A.V."/>
            <person name="Ivanova A.A."/>
            <person name="Saltykova V.X."/>
            <person name="Rijpstra W.I.C."/>
            <person name="Sinninghe Damste J.S."/>
            <person name="Ravin N.V."/>
        </authorList>
    </citation>
    <scope>NUCLEOTIDE SEQUENCE [LARGE SCALE GENOMIC DNA]</scope>
    <source>
        <strain evidence="2">PX69</strain>
    </source>
</reference>
<sequence length="53" mass="5387">MLAAPAVGPSGVVSKTCDAASDAAFAVVAICLETLGRSFFNGGCKWPEETRIA</sequence>
<gene>
    <name evidence="1" type="ORF">PLANPX_1035</name>
</gene>
<accession>A0A5K7XAI2</accession>
<dbReference type="Proteomes" id="UP000326837">
    <property type="component" value="Chromosome"/>
</dbReference>
<evidence type="ECO:0000313" key="2">
    <source>
        <dbReference type="Proteomes" id="UP000326837"/>
    </source>
</evidence>
<proteinExistence type="predicted"/>
<dbReference type="KEGG" id="lpav:PLANPX_1035"/>
<dbReference type="AlphaFoldDB" id="A0A5K7XAI2"/>
<protein>
    <submittedName>
        <fullName evidence="1">Uncharacterized protein</fullName>
    </submittedName>
</protein>
<dbReference type="EMBL" id="AP021861">
    <property type="protein sequence ID" value="BBO31423.1"/>
    <property type="molecule type" value="Genomic_DNA"/>
</dbReference>